<accession>A0A6L2R5U7</accession>
<evidence type="ECO:0000313" key="1">
    <source>
        <dbReference type="EMBL" id="GFH62909.1"/>
    </source>
</evidence>
<dbReference type="AlphaFoldDB" id="A0A6L2R5U7"/>
<reference evidence="1 2" key="1">
    <citation type="journal article" date="2020" name="ISME J.">
        <title>Parallel Reductive Genome Evolution in Desulfovibrio Ectosymbionts Independently Acquired by Trichonympha Protists in the Termite Gut.</title>
        <authorList>
            <person name="Takeuchi M."/>
            <person name="Kuwahara H."/>
            <person name="Murakami T."/>
            <person name="Takahashi K."/>
            <person name="Kajitani R."/>
            <person name="Toyoda A."/>
            <person name="Itoh T."/>
            <person name="Ohkuma M."/>
            <person name="Hongoh Y."/>
        </authorList>
    </citation>
    <scope>NUCLEOTIDE SEQUENCE [LARGE SCALE GENOMIC DNA]</scope>
    <source>
        <strain evidence="1">ZnDsv-02</strain>
    </source>
</reference>
<gene>
    <name evidence="1" type="ORF">ZNDK_0680</name>
</gene>
<evidence type="ECO:0000313" key="2">
    <source>
        <dbReference type="Proteomes" id="UP000505077"/>
    </source>
</evidence>
<organism evidence="1 2">
    <name type="scientific">Candidatus Desulfovibrio kirbyi</name>
    <dbReference type="NCBI Taxonomy" id="2696086"/>
    <lineage>
        <taxon>Bacteria</taxon>
        <taxon>Pseudomonadati</taxon>
        <taxon>Thermodesulfobacteriota</taxon>
        <taxon>Desulfovibrionia</taxon>
        <taxon>Desulfovibrionales</taxon>
        <taxon>Desulfovibrionaceae</taxon>
        <taxon>Desulfovibrio</taxon>
    </lineage>
</organism>
<comment type="caution">
    <text evidence="1">The sequence shown here is derived from an EMBL/GenBank/DDBJ whole genome shotgun (WGS) entry which is preliminary data.</text>
</comment>
<sequence length="160" mass="18143">MPQAQQQLQKSVAHILEAVMFENWLRFYFIAEGPDMRESADGHSSLVLRVSDKGMERIRADYSHLLPLAESLNGKDLDFEASRTAVCLFVTDHLDGTVMPKDSAAQVLASALFQDRLQLFNTWVQAHENVLDKTFLDFAAWRQLFAQWAESALKSTILVN</sequence>
<proteinExistence type="predicted"/>
<name>A0A6L2R5U7_9BACT</name>
<dbReference type="Proteomes" id="UP000505077">
    <property type="component" value="Unassembled WGS sequence"/>
</dbReference>
<protein>
    <submittedName>
        <fullName evidence="1">Uncharacterized protein</fullName>
    </submittedName>
</protein>
<dbReference type="EMBL" id="BLLL01000007">
    <property type="protein sequence ID" value="GFH62909.1"/>
    <property type="molecule type" value="Genomic_DNA"/>
</dbReference>